<dbReference type="InterPro" id="IPR005025">
    <property type="entry name" value="FMN_Rdtase-like_dom"/>
</dbReference>
<feature type="region of interest" description="Disordered" evidence="2">
    <location>
        <begin position="1"/>
        <end position="52"/>
    </location>
</feature>
<dbReference type="NCBIfam" id="TIGR01755">
    <property type="entry name" value="flav_wrbA"/>
    <property type="match status" value="1"/>
</dbReference>
<feature type="compositionally biased region" description="Basic and acidic residues" evidence="2">
    <location>
        <begin position="261"/>
        <end position="272"/>
    </location>
</feature>
<feature type="domain" description="Flavodoxin-like" evidence="3">
    <location>
        <begin position="335"/>
        <end position="521"/>
    </location>
</feature>
<evidence type="ECO:0000259" key="3">
    <source>
        <dbReference type="PROSITE" id="PS50902"/>
    </source>
</evidence>
<name>A0A507EBI8_9FUNG</name>
<feature type="compositionally biased region" description="Basic residues" evidence="2">
    <location>
        <begin position="7"/>
        <end position="17"/>
    </location>
</feature>
<proteinExistence type="inferred from homology"/>
<reference evidence="4 5" key="1">
    <citation type="journal article" date="2019" name="Sci. Rep.">
        <title>Comparative genomics of chytrid fungi reveal insights into the obligate biotrophic and pathogenic lifestyle of Synchytrium endobioticum.</title>
        <authorList>
            <person name="van de Vossenberg B.T.L.H."/>
            <person name="Warris S."/>
            <person name="Nguyen H.D.T."/>
            <person name="van Gent-Pelzer M.P.E."/>
            <person name="Joly D.L."/>
            <person name="van de Geest H.C."/>
            <person name="Bonants P.J.M."/>
            <person name="Smith D.S."/>
            <person name="Levesque C.A."/>
            <person name="van der Lee T.A.J."/>
        </authorList>
    </citation>
    <scope>NUCLEOTIDE SEQUENCE [LARGE SCALE GENOMIC DNA]</scope>
    <source>
        <strain evidence="4 5">CBS 809.83</strain>
    </source>
</reference>
<protein>
    <submittedName>
        <fullName evidence="4">NAD(P)H dehydrogenase (Quinone)</fullName>
    </submittedName>
</protein>
<dbReference type="GO" id="GO:0010181">
    <property type="term" value="F:FMN binding"/>
    <property type="evidence" value="ECO:0007669"/>
    <property type="project" value="InterPro"/>
</dbReference>
<dbReference type="NCBIfam" id="NF002999">
    <property type="entry name" value="PRK03767.1"/>
    <property type="match status" value="1"/>
</dbReference>
<dbReference type="AlphaFoldDB" id="A0A507EBI8"/>
<dbReference type="PROSITE" id="PS50902">
    <property type="entry name" value="FLAVODOXIN_LIKE"/>
    <property type="match status" value="1"/>
</dbReference>
<evidence type="ECO:0000313" key="5">
    <source>
        <dbReference type="Proteomes" id="UP000318582"/>
    </source>
</evidence>
<dbReference type="InterPro" id="IPR008254">
    <property type="entry name" value="Flavodoxin/NO_synth"/>
</dbReference>
<dbReference type="InterPro" id="IPR029039">
    <property type="entry name" value="Flavoprotein-like_sf"/>
</dbReference>
<feature type="region of interest" description="Disordered" evidence="2">
    <location>
        <begin position="294"/>
        <end position="315"/>
    </location>
</feature>
<comment type="similarity">
    <text evidence="1">Belongs to the WrbA family.</text>
</comment>
<dbReference type="SUPFAM" id="SSF52218">
    <property type="entry name" value="Flavoproteins"/>
    <property type="match status" value="1"/>
</dbReference>
<dbReference type="FunFam" id="3.40.50.360:FF:000001">
    <property type="entry name" value="NAD(P)H dehydrogenase (Quinone) FQR1-like"/>
    <property type="match status" value="1"/>
</dbReference>
<gene>
    <name evidence="4" type="ORF">PhCBS80983_g01614</name>
</gene>
<keyword evidence="5" id="KW-1185">Reference proteome</keyword>
<dbReference type="Proteomes" id="UP000318582">
    <property type="component" value="Unassembled WGS sequence"/>
</dbReference>
<evidence type="ECO:0000256" key="2">
    <source>
        <dbReference type="SAM" id="MobiDB-lite"/>
    </source>
</evidence>
<dbReference type="Pfam" id="PF03358">
    <property type="entry name" value="FMN_red"/>
    <property type="match status" value="1"/>
</dbReference>
<dbReference type="PANTHER" id="PTHR30546">
    <property type="entry name" value="FLAVODOXIN-RELATED PROTEIN WRBA-RELATED"/>
    <property type="match status" value="1"/>
</dbReference>
<dbReference type="Gene3D" id="3.40.50.360">
    <property type="match status" value="1"/>
</dbReference>
<feature type="region of interest" description="Disordered" evidence="2">
    <location>
        <begin position="86"/>
        <end position="112"/>
    </location>
</feature>
<sequence>MGGKASKALKKTRSKKNLKNDGTDAAAPAGGVAAAAAPAAAAPGGDEASGSVGAHLVSPVAPVLPAIPQSATSDGMASAVTRPLGDAEPVDAAAPGGEKATPGDSAAPVVGTTGAVDSAAPVTVDSAAPIVGTTGPVDSAAPVETAIGATGPVDSAAPVPVDTTVPIVGKTEHVDSTAAAPVHAETHALETGHAAPPTAAPAIETPAAVPVDRHQAEETIATSTGDVKATEHASASVPSVHGAAEAPEATSAVPVHASHSSVHEPEHHDHHAAAGGAAGAAAAVGASIGSLAKASVPTADEHQTTADPADPPQIASFPEDIAVAPAKAASRAPRIIVVIHSTYGHVETLAKSIIKGLEASGAEAKFFRVEETLPAEVLEKMHAAKHLADIPVCKNEDLVAADGFLFGLPTRYGVAPAQIKAFWDATGQLWQSGALIGKYGGLFHSTASQHGGQETTSLTFLSHYAHHGILFVPLGYPPQLHDNSEIVGGSPYGAGTIAGNDGSRQPSPKELEVAEIQGREFAKIVARTL</sequence>
<organism evidence="4 5">
    <name type="scientific">Powellomyces hirtus</name>
    <dbReference type="NCBI Taxonomy" id="109895"/>
    <lineage>
        <taxon>Eukaryota</taxon>
        <taxon>Fungi</taxon>
        <taxon>Fungi incertae sedis</taxon>
        <taxon>Chytridiomycota</taxon>
        <taxon>Chytridiomycota incertae sedis</taxon>
        <taxon>Chytridiomycetes</taxon>
        <taxon>Spizellomycetales</taxon>
        <taxon>Powellomycetaceae</taxon>
        <taxon>Powellomyces</taxon>
    </lineage>
</organism>
<dbReference type="InterPro" id="IPR010089">
    <property type="entry name" value="Flavoprotein_WrbA-like"/>
</dbReference>
<feature type="compositionally biased region" description="Low complexity" evidence="2">
    <location>
        <begin position="25"/>
        <end position="45"/>
    </location>
</feature>
<dbReference type="GO" id="GO:0003955">
    <property type="term" value="F:NAD(P)H dehydrogenase (quinone) activity"/>
    <property type="evidence" value="ECO:0007669"/>
    <property type="project" value="InterPro"/>
</dbReference>
<comment type="caution">
    <text evidence="4">The sequence shown here is derived from an EMBL/GenBank/DDBJ whole genome shotgun (WGS) entry which is preliminary data.</text>
</comment>
<evidence type="ECO:0000313" key="4">
    <source>
        <dbReference type="EMBL" id="TPX60675.1"/>
    </source>
</evidence>
<accession>A0A507EBI8</accession>
<dbReference type="GO" id="GO:0016020">
    <property type="term" value="C:membrane"/>
    <property type="evidence" value="ECO:0007669"/>
    <property type="project" value="TreeGrafter"/>
</dbReference>
<evidence type="ECO:0000256" key="1">
    <source>
        <dbReference type="ARBA" id="ARBA00006961"/>
    </source>
</evidence>
<dbReference type="STRING" id="109895.A0A507EBI8"/>
<feature type="region of interest" description="Disordered" evidence="2">
    <location>
        <begin position="222"/>
        <end position="278"/>
    </location>
</feature>
<dbReference type="PANTHER" id="PTHR30546:SF23">
    <property type="entry name" value="FLAVOPROTEIN-LIKE PROTEIN YCP4-RELATED"/>
    <property type="match status" value="1"/>
</dbReference>
<feature type="compositionally biased region" description="Low complexity" evidence="2">
    <location>
        <begin position="251"/>
        <end position="260"/>
    </location>
</feature>
<dbReference type="EMBL" id="QEAQ01000013">
    <property type="protein sequence ID" value="TPX60675.1"/>
    <property type="molecule type" value="Genomic_DNA"/>
</dbReference>